<evidence type="ECO:0000256" key="2">
    <source>
        <dbReference type="SAM" id="MobiDB-lite"/>
    </source>
</evidence>
<feature type="region of interest" description="Disordered" evidence="2">
    <location>
        <begin position="299"/>
        <end position="330"/>
    </location>
</feature>
<feature type="compositionally biased region" description="Polar residues" evidence="2">
    <location>
        <begin position="1"/>
        <end position="14"/>
    </location>
</feature>
<keyword evidence="4" id="KW-1185">Reference proteome</keyword>
<dbReference type="EMBL" id="JARBJD010000002">
    <property type="protein sequence ID" value="KAK2964678.1"/>
    <property type="molecule type" value="Genomic_DNA"/>
</dbReference>
<proteinExistence type="predicted"/>
<sequence length="769" mass="89241">MDVSNQEITPSVTPQKLRKRKMKPFSTVTVVVLDESDSDTPGEASILKTEEMPAESFIQTTSVRSLRTRKRGASLKQKDKGKLIDQDLNMEIEREIKRFNDILTGAEPLSDPSEGISSTQKLDYLCKRFDHLRVRLVERMNQREKSTAERFFGVPEPWMIDLIKDSESLPEQQLSTEMILLNETIDAYEERDKIREMKERSFKEKQIALEKQRKRHRYKRRHLLAQETLKRQKDIAALFTRPSKKGRKASTGHHVKENGDEPPSRHSRKSAAVQDNRRVFDVYDDWSDWYVDPAIQKKAEVSSDDDESDSEHRVTKKKVTRRTTLKKSQYPGLPPWINQINLQPHVSFNSGVFDPLFGEKDPMDVLGSRENDRQTIDVTGESDVEVIGDMLSDEERGKRITEKQMILKKEMRKKIGEELMSLIENEIVSSEDDEVKQEEPVRRGGDNLPQLRIWRGETGKEGKTIAEIVDKTGKLHSDFQKELRRLEQKKSAFTQQVKTEEAKEKRILEHLREEMKLGAKSKQDLEAFKQHRVKRERETYAHFQQLSKELGTAEIDVYGEFAQTIQRETMKLINFDTIQSELFIPHLTQTELEENKRLRAKNVPSTSHHIHQGHDKVAPFSADEGVNEIVSSIVSEVRARRQRIAETYIIKEEACDTFTPQTVPTTISSDELPSTSEEEESDSKLSASLSSLTPLSETPSEREARLERQSHRNDRNKHNSRLRRLSQRFSKRSTDDIYLDFFKYARTKVGKLMKQTKQQNGLERPIFIQ</sequence>
<dbReference type="Proteomes" id="UP001281761">
    <property type="component" value="Unassembled WGS sequence"/>
</dbReference>
<organism evidence="3 4">
    <name type="scientific">Blattamonas nauphoetae</name>
    <dbReference type="NCBI Taxonomy" id="2049346"/>
    <lineage>
        <taxon>Eukaryota</taxon>
        <taxon>Metamonada</taxon>
        <taxon>Preaxostyla</taxon>
        <taxon>Oxymonadida</taxon>
        <taxon>Blattamonas</taxon>
    </lineage>
</organism>
<feature type="compositionally biased region" description="Basic and acidic residues" evidence="2">
    <location>
        <begin position="254"/>
        <end position="264"/>
    </location>
</feature>
<feature type="compositionally biased region" description="Basic and acidic residues" evidence="2">
    <location>
        <begin position="699"/>
        <end position="717"/>
    </location>
</feature>
<evidence type="ECO:0000313" key="3">
    <source>
        <dbReference type="EMBL" id="KAK2964678.1"/>
    </source>
</evidence>
<feature type="region of interest" description="Disordered" evidence="2">
    <location>
        <begin position="236"/>
        <end position="273"/>
    </location>
</feature>
<evidence type="ECO:0000256" key="1">
    <source>
        <dbReference type="SAM" id="Coils"/>
    </source>
</evidence>
<feature type="coiled-coil region" evidence="1">
    <location>
        <begin position="469"/>
        <end position="503"/>
    </location>
</feature>
<feature type="region of interest" description="Disordered" evidence="2">
    <location>
        <begin position="1"/>
        <end position="20"/>
    </location>
</feature>
<feature type="compositionally biased region" description="Low complexity" evidence="2">
    <location>
        <begin position="684"/>
        <end position="698"/>
    </location>
</feature>
<evidence type="ECO:0000313" key="4">
    <source>
        <dbReference type="Proteomes" id="UP001281761"/>
    </source>
</evidence>
<gene>
    <name evidence="3" type="ORF">BLNAU_595</name>
</gene>
<protein>
    <submittedName>
        <fullName evidence="3">Uncharacterized protein</fullName>
    </submittedName>
</protein>
<comment type="caution">
    <text evidence="3">The sequence shown here is derived from an EMBL/GenBank/DDBJ whole genome shotgun (WGS) entry which is preliminary data.</text>
</comment>
<feature type="compositionally biased region" description="Basic residues" evidence="2">
    <location>
        <begin position="242"/>
        <end position="253"/>
    </location>
</feature>
<keyword evidence="1" id="KW-0175">Coiled coil</keyword>
<feature type="region of interest" description="Disordered" evidence="2">
    <location>
        <begin position="660"/>
        <end position="726"/>
    </location>
</feature>
<feature type="compositionally biased region" description="Basic residues" evidence="2">
    <location>
        <begin position="314"/>
        <end position="325"/>
    </location>
</feature>
<accession>A0ABQ9YLP0</accession>
<reference evidence="3 4" key="1">
    <citation type="journal article" date="2022" name="bioRxiv">
        <title>Genomics of Preaxostyla Flagellates Illuminates Evolutionary Transitions and the Path Towards Mitochondrial Loss.</title>
        <authorList>
            <person name="Novak L.V.F."/>
            <person name="Treitli S.C."/>
            <person name="Pyrih J."/>
            <person name="Halakuc P."/>
            <person name="Pipaliya S.V."/>
            <person name="Vacek V."/>
            <person name="Brzon O."/>
            <person name="Soukal P."/>
            <person name="Eme L."/>
            <person name="Dacks J.B."/>
            <person name="Karnkowska A."/>
            <person name="Elias M."/>
            <person name="Hampl V."/>
        </authorList>
    </citation>
    <scope>NUCLEOTIDE SEQUENCE [LARGE SCALE GENOMIC DNA]</scope>
    <source>
        <strain evidence="3">NAU3</strain>
        <tissue evidence="3">Gut</tissue>
    </source>
</reference>
<name>A0ABQ9YLP0_9EUKA</name>